<dbReference type="Pfam" id="PF01478">
    <property type="entry name" value="Peptidase_A24"/>
    <property type="match status" value="1"/>
</dbReference>
<dbReference type="AlphaFoldDB" id="A0A9D1E9S7"/>
<reference evidence="3" key="1">
    <citation type="submission" date="2020-10" db="EMBL/GenBank/DDBJ databases">
        <authorList>
            <person name="Gilroy R."/>
        </authorList>
    </citation>
    <scope>NUCLEOTIDE SEQUENCE</scope>
    <source>
        <strain evidence="3">ChiSjej5B23-6657</strain>
    </source>
</reference>
<evidence type="ECO:0000259" key="2">
    <source>
        <dbReference type="Pfam" id="PF01478"/>
    </source>
</evidence>
<dbReference type="GO" id="GO:0016020">
    <property type="term" value="C:membrane"/>
    <property type="evidence" value="ECO:0007669"/>
    <property type="project" value="InterPro"/>
</dbReference>
<sequence length="168" mass="18964">MIAEYMASGLLAAGVMTDLLRRRVPNQLVLLGLITGCYLCICRDGIPMGISLFLKDAFWPTLLLFPFYLLGAIGAGDVKLISALSAMTGGYRIRDLILISFLIGAILALIRLIKERQLFFRSGRVLAHLVHCILSRKISKYEPCKESELYVPFTVCIWIAYFLLNFWR</sequence>
<dbReference type="Gene3D" id="1.20.120.1220">
    <property type="match status" value="1"/>
</dbReference>
<keyword evidence="1" id="KW-0472">Membrane</keyword>
<dbReference type="InterPro" id="IPR000045">
    <property type="entry name" value="Prepilin_IV_endopep_pep"/>
</dbReference>
<reference evidence="3" key="2">
    <citation type="journal article" date="2021" name="PeerJ">
        <title>Extensive microbial diversity within the chicken gut microbiome revealed by metagenomics and culture.</title>
        <authorList>
            <person name="Gilroy R."/>
            <person name="Ravi A."/>
            <person name="Getino M."/>
            <person name="Pursley I."/>
            <person name="Horton D.L."/>
            <person name="Alikhan N.F."/>
            <person name="Baker D."/>
            <person name="Gharbi K."/>
            <person name="Hall N."/>
            <person name="Watson M."/>
            <person name="Adriaenssens E.M."/>
            <person name="Foster-Nyarko E."/>
            <person name="Jarju S."/>
            <person name="Secka A."/>
            <person name="Antonio M."/>
            <person name="Oren A."/>
            <person name="Chaudhuri R.R."/>
            <person name="La Ragione R."/>
            <person name="Hildebrand F."/>
            <person name="Pallen M.J."/>
        </authorList>
    </citation>
    <scope>NUCLEOTIDE SEQUENCE</scope>
    <source>
        <strain evidence="3">ChiSjej5B23-6657</strain>
    </source>
</reference>
<keyword evidence="1" id="KW-1133">Transmembrane helix</keyword>
<protein>
    <submittedName>
        <fullName evidence="3">Prepilin peptidase</fullName>
    </submittedName>
</protein>
<dbReference type="Proteomes" id="UP000823912">
    <property type="component" value="Unassembled WGS sequence"/>
</dbReference>
<gene>
    <name evidence="3" type="ORF">IAA55_07030</name>
</gene>
<feature type="domain" description="Prepilin type IV endopeptidase peptidase" evidence="2">
    <location>
        <begin position="8"/>
        <end position="109"/>
    </location>
</feature>
<dbReference type="EMBL" id="DVHM01000110">
    <property type="protein sequence ID" value="HIR71017.1"/>
    <property type="molecule type" value="Genomic_DNA"/>
</dbReference>
<feature type="transmembrane region" description="Helical" evidence="1">
    <location>
        <begin position="28"/>
        <end position="46"/>
    </location>
</feature>
<accession>A0A9D1E9S7</accession>
<name>A0A9D1E9S7_9FIRM</name>
<organism evidence="3 4">
    <name type="scientific">Candidatus Pullilachnospira gallistercoris</name>
    <dbReference type="NCBI Taxonomy" id="2840911"/>
    <lineage>
        <taxon>Bacteria</taxon>
        <taxon>Bacillati</taxon>
        <taxon>Bacillota</taxon>
        <taxon>Clostridia</taxon>
        <taxon>Lachnospirales</taxon>
        <taxon>Lachnospiraceae</taxon>
        <taxon>Lachnospiraceae incertae sedis</taxon>
        <taxon>Candidatus Pullilachnospira</taxon>
    </lineage>
</organism>
<evidence type="ECO:0000256" key="1">
    <source>
        <dbReference type="SAM" id="Phobius"/>
    </source>
</evidence>
<dbReference type="GO" id="GO:0004190">
    <property type="term" value="F:aspartic-type endopeptidase activity"/>
    <property type="evidence" value="ECO:0007669"/>
    <property type="project" value="InterPro"/>
</dbReference>
<proteinExistence type="predicted"/>
<feature type="transmembrane region" description="Helical" evidence="1">
    <location>
        <begin position="96"/>
        <end position="113"/>
    </location>
</feature>
<comment type="caution">
    <text evidence="3">The sequence shown here is derived from an EMBL/GenBank/DDBJ whole genome shotgun (WGS) entry which is preliminary data.</text>
</comment>
<evidence type="ECO:0000313" key="4">
    <source>
        <dbReference type="Proteomes" id="UP000823912"/>
    </source>
</evidence>
<keyword evidence="1" id="KW-0812">Transmembrane</keyword>
<evidence type="ECO:0000313" key="3">
    <source>
        <dbReference type="EMBL" id="HIR71017.1"/>
    </source>
</evidence>
<feature type="transmembrane region" description="Helical" evidence="1">
    <location>
        <begin position="58"/>
        <end position="75"/>
    </location>
</feature>
<feature type="transmembrane region" description="Helical" evidence="1">
    <location>
        <begin position="149"/>
        <end position="167"/>
    </location>
</feature>